<dbReference type="Proteomes" id="UP000828390">
    <property type="component" value="Unassembled WGS sequence"/>
</dbReference>
<organism evidence="2 3">
    <name type="scientific">Dreissena polymorpha</name>
    <name type="common">Zebra mussel</name>
    <name type="synonym">Mytilus polymorpha</name>
    <dbReference type="NCBI Taxonomy" id="45954"/>
    <lineage>
        <taxon>Eukaryota</taxon>
        <taxon>Metazoa</taxon>
        <taxon>Spiralia</taxon>
        <taxon>Lophotrochozoa</taxon>
        <taxon>Mollusca</taxon>
        <taxon>Bivalvia</taxon>
        <taxon>Autobranchia</taxon>
        <taxon>Heteroconchia</taxon>
        <taxon>Euheterodonta</taxon>
        <taxon>Imparidentia</taxon>
        <taxon>Neoheterodontei</taxon>
        <taxon>Myida</taxon>
        <taxon>Dreissenoidea</taxon>
        <taxon>Dreissenidae</taxon>
        <taxon>Dreissena</taxon>
    </lineage>
</organism>
<reference evidence="2" key="2">
    <citation type="submission" date="2020-11" db="EMBL/GenBank/DDBJ databases">
        <authorList>
            <person name="McCartney M.A."/>
            <person name="Auch B."/>
            <person name="Kono T."/>
            <person name="Mallez S."/>
            <person name="Becker A."/>
            <person name="Gohl D.M."/>
            <person name="Silverstein K.A.T."/>
            <person name="Koren S."/>
            <person name="Bechman K.B."/>
            <person name="Herman A."/>
            <person name="Abrahante J.E."/>
            <person name="Garbe J."/>
        </authorList>
    </citation>
    <scope>NUCLEOTIDE SEQUENCE</scope>
    <source>
        <strain evidence="2">Duluth1</strain>
        <tissue evidence="2">Whole animal</tissue>
    </source>
</reference>
<evidence type="ECO:0000256" key="1">
    <source>
        <dbReference type="SAM" id="MobiDB-lite"/>
    </source>
</evidence>
<dbReference type="AlphaFoldDB" id="A0A9D4IZY3"/>
<name>A0A9D4IZY3_DREPO</name>
<feature type="region of interest" description="Disordered" evidence="1">
    <location>
        <begin position="68"/>
        <end position="90"/>
    </location>
</feature>
<sequence length="139" mass="15501">MKAHSLHERQHSYACTTCSKIMQTTNARSVCSTMLGTITMASAFLYFTTGTLQTSMLNSLCDDIGQSKKARQRPTRIPTPPVRPRGAPGSAMEPCIIEIDRIVIRDVELQFEVNRCRNEEVKFQDCNSGQDGRTAEITT</sequence>
<accession>A0A9D4IZY3</accession>
<gene>
    <name evidence="2" type="ORF">DPMN_168771</name>
</gene>
<reference evidence="2" key="1">
    <citation type="journal article" date="2019" name="bioRxiv">
        <title>The Genome of the Zebra Mussel, Dreissena polymorpha: A Resource for Invasive Species Research.</title>
        <authorList>
            <person name="McCartney M.A."/>
            <person name="Auch B."/>
            <person name="Kono T."/>
            <person name="Mallez S."/>
            <person name="Zhang Y."/>
            <person name="Obille A."/>
            <person name="Becker A."/>
            <person name="Abrahante J.E."/>
            <person name="Garbe J."/>
            <person name="Badalamenti J.P."/>
            <person name="Herman A."/>
            <person name="Mangelson H."/>
            <person name="Liachko I."/>
            <person name="Sullivan S."/>
            <person name="Sone E.D."/>
            <person name="Koren S."/>
            <person name="Silverstein K.A.T."/>
            <person name="Beckman K.B."/>
            <person name="Gohl D.M."/>
        </authorList>
    </citation>
    <scope>NUCLEOTIDE SEQUENCE</scope>
    <source>
        <strain evidence="2">Duluth1</strain>
        <tissue evidence="2">Whole animal</tissue>
    </source>
</reference>
<evidence type="ECO:0000313" key="2">
    <source>
        <dbReference type="EMBL" id="KAH3790567.1"/>
    </source>
</evidence>
<comment type="caution">
    <text evidence="2">The sequence shown here is derived from an EMBL/GenBank/DDBJ whole genome shotgun (WGS) entry which is preliminary data.</text>
</comment>
<proteinExistence type="predicted"/>
<dbReference type="EMBL" id="JAIWYP010000008">
    <property type="protein sequence ID" value="KAH3790567.1"/>
    <property type="molecule type" value="Genomic_DNA"/>
</dbReference>
<keyword evidence="3" id="KW-1185">Reference proteome</keyword>
<protein>
    <submittedName>
        <fullName evidence="2">Uncharacterized protein</fullName>
    </submittedName>
</protein>
<evidence type="ECO:0000313" key="3">
    <source>
        <dbReference type="Proteomes" id="UP000828390"/>
    </source>
</evidence>